<proteinExistence type="predicted"/>
<sequence length="264" mass="30277">MAQVMPDKFIGNALMAFAGCFIRQEGTLLTNRCVGDHNVYGDLAGPLAKFVKIGEHQDVAMALIENPQWSFMLYHVGIEMITSKCSRCPAMERVVERVSKCDIRNFVAYAIMRPKTFWIADHVIDQMQLSEANAFQLVAMFIEDRGPVFWKNAIIRLCDRPLPGNCAKLVDLLTRQELMDIAKVVIRANTGHNPVEIRDMMRVASFYIDKLRDEVLLLAQLLVSRSLFQDDVLDVARWNKLHEVLYFDEADLFRRNLLKESLKP</sequence>
<dbReference type="EMBL" id="JASMQC010000039">
    <property type="protein sequence ID" value="KAK1930503.1"/>
    <property type="molecule type" value="Genomic_DNA"/>
</dbReference>
<evidence type="ECO:0000313" key="2">
    <source>
        <dbReference type="Proteomes" id="UP001259832"/>
    </source>
</evidence>
<comment type="caution">
    <text evidence="1">The sequence shown here is derived from an EMBL/GenBank/DDBJ whole genome shotgun (WGS) entry which is preliminary data.</text>
</comment>
<reference evidence="1" key="1">
    <citation type="submission" date="2023-08" db="EMBL/GenBank/DDBJ databases">
        <title>Reference Genome Resource for the Citrus Pathogen Phytophthora citrophthora.</title>
        <authorList>
            <person name="Moller H."/>
            <person name="Coetzee B."/>
            <person name="Rose L.J."/>
            <person name="Van Niekerk J.M."/>
        </authorList>
    </citation>
    <scope>NUCLEOTIDE SEQUENCE</scope>
    <source>
        <strain evidence="1">STE-U-9442</strain>
    </source>
</reference>
<accession>A0AAD9LBJ5</accession>
<keyword evidence="2" id="KW-1185">Reference proteome</keyword>
<evidence type="ECO:0000313" key="1">
    <source>
        <dbReference type="EMBL" id="KAK1930503.1"/>
    </source>
</evidence>
<organism evidence="1 2">
    <name type="scientific">Phytophthora citrophthora</name>
    <dbReference type="NCBI Taxonomy" id="4793"/>
    <lineage>
        <taxon>Eukaryota</taxon>
        <taxon>Sar</taxon>
        <taxon>Stramenopiles</taxon>
        <taxon>Oomycota</taxon>
        <taxon>Peronosporomycetes</taxon>
        <taxon>Peronosporales</taxon>
        <taxon>Peronosporaceae</taxon>
        <taxon>Phytophthora</taxon>
    </lineage>
</organism>
<dbReference type="Proteomes" id="UP001259832">
    <property type="component" value="Unassembled WGS sequence"/>
</dbReference>
<gene>
    <name evidence="1" type="ORF">P3T76_014174</name>
</gene>
<protein>
    <submittedName>
        <fullName evidence="1">Uncharacterized protein</fullName>
    </submittedName>
</protein>
<name>A0AAD9LBJ5_9STRA</name>
<dbReference type="AlphaFoldDB" id="A0AAD9LBJ5"/>